<evidence type="ECO:0000256" key="1">
    <source>
        <dbReference type="SAM" id="MobiDB-lite"/>
    </source>
</evidence>
<protein>
    <submittedName>
        <fullName evidence="3">Uncharacterized protein</fullName>
    </submittedName>
</protein>
<name>A0A7L7Z0W2_9MICO</name>
<gene>
    <name evidence="3" type="ORF">H9X71_12125</name>
</gene>
<evidence type="ECO:0000313" key="3">
    <source>
        <dbReference type="EMBL" id="QOD43331.1"/>
    </source>
</evidence>
<reference evidence="3 4" key="1">
    <citation type="submission" date="2020-08" db="EMBL/GenBank/DDBJ databases">
        <title>Description of Clavibacter zhangzhiyonge sp. nov., a phytopathogenic actinobacterium isolated from barley seeds, causing leaf brown spot and decline.</title>
        <authorList>
            <person name="Tian Q."/>
            <person name="Chuan J."/>
            <person name="Zhao W."/>
            <person name="Li X."/>
        </authorList>
    </citation>
    <scope>NUCLEOTIDE SEQUENCE [LARGE SCALE GENOMIC DNA]</scope>
    <source>
        <strain evidence="3 4">DM1</strain>
    </source>
</reference>
<dbReference type="EMBL" id="CP061274">
    <property type="protein sequence ID" value="QOD43331.1"/>
    <property type="molecule type" value="Genomic_DNA"/>
</dbReference>
<feature type="transmembrane region" description="Helical" evidence="2">
    <location>
        <begin position="144"/>
        <end position="169"/>
    </location>
</feature>
<keyword evidence="2" id="KW-0812">Transmembrane</keyword>
<evidence type="ECO:0000313" key="4">
    <source>
        <dbReference type="Proteomes" id="UP000516660"/>
    </source>
</evidence>
<feature type="compositionally biased region" description="Pro residues" evidence="1">
    <location>
        <begin position="72"/>
        <end position="87"/>
    </location>
</feature>
<evidence type="ECO:0000256" key="2">
    <source>
        <dbReference type="SAM" id="Phobius"/>
    </source>
</evidence>
<accession>A0A7L7Z0W2</accession>
<organism evidence="3 4">
    <name type="scientific">Clavibacter zhangzhiyongii</name>
    <dbReference type="NCBI Taxonomy" id="2768071"/>
    <lineage>
        <taxon>Bacteria</taxon>
        <taxon>Bacillati</taxon>
        <taxon>Actinomycetota</taxon>
        <taxon>Actinomycetes</taxon>
        <taxon>Micrococcales</taxon>
        <taxon>Microbacteriaceae</taxon>
        <taxon>Clavibacter</taxon>
    </lineage>
</organism>
<dbReference type="Proteomes" id="UP000516660">
    <property type="component" value="Chromosome"/>
</dbReference>
<dbReference type="KEGG" id="czh:H9X71_12125"/>
<keyword evidence="2" id="KW-0472">Membrane</keyword>
<feature type="transmembrane region" description="Helical" evidence="2">
    <location>
        <begin position="97"/>
        <end position="124"/>
    </location>
</feature>
<proteinExistence type="predicted"/>
<feature type="region of interest" description="Disordered" evidence="1">
    <location>
        <begin position="1"/>
        <end position="89"/>
    </location>
</feature>
<sequence length="175" mass="18073">MTSTSVRHASQPAGRSVAGMTRRSDDDGEPPAVDPRYDPEFQRAADAGAPRPEDPPVAAVAAHGQAPAGRQAPPPPQLEPQPPPPRRGPGRVVVARWLAPVLWVLAVAFPAAGLGVRAIAARIATSTEYSSFGAPLGDRWLLDLAPLLVALAPGIVAGGPVAVIAALAVHALRRR</sequence>
<keyword evidence="2" id="KW-1133">Transmembrane helix</keyword>
<feature type="compositionally biased region" description="Low complexity" evidence="1">
    <location>
        <begin position="56"/>
        <end position="71"/>
    </location>
</feature>
<keyword evidence="4" id="KW-1185">Reference proteome</keyword>
<dbReference type="AlphaFoldDB" id="A0A7L7Z0W2"/>